<proteinExistence type="predicted"/>
<accession>A0ABY8EAM1</accession>
<sequence length="487" mass="56218">MRISGYSDFNLRTIGAKGNKQINDAVKNNESVTGKILDVKSNAVKILLQNGKEFMANSNIPLENLLGEQVNFKVLNSDKNIVLQPQIEGTALEKELDAKINNLVSDLKLPNNEENKSLIKEMIKQNIPVNVKNLKIIKDNIGSFNILSRLTKEEVEILNKNIENIETKEMKEIVKDIYINKEGKNILDFLKDLKNIGPKEKNILFLFKNKFEINIDNMKTLDSLLKGEKLDDILKEINNILDEDISSNKSLVENTQENKLENVKEDILKLKTAKDEVTKLDTEKEVIKTENSPKEDIKKIIKSIVQNLNTDKKVDVEKIKQNMDSLVKTLNIQNEIKLGESLKGEFHEVNQKLELLNDISNEYMYFQIPFEYKEYKNLAEILLSEQTKDKKNNKKSISILISLDTHNLSRIDTMLNYYNEDLNIVFGLKDEKTKNMFVKNEKKLIGVLKSIGINNIHINYKIKTENEPILNNIEYINNKFSNFNMWV</sequence>
<evidence type="ECO:0008006" key="4">
    <source>
        <dbReference type="Google" id="ProtNLM"/>
    </source>
</evidence>
<dbReference type="EMBL" id="CP120733">
    <property type="protein sequence ID" value="WFD08965.1"/>
    <property type="molecule type" value="Genomic_DNA"/>
</dbReference>
<dbReference type="RefSeq" id="WP_277730884.1">
    <property type="nucleotide sequence ID" value="NZ_CP120733.1"/>
</dbReference>
<keyword evidence="3" id="KW-1185">Reference proteome</keyword>
<gene>
    <name evidence="2" type="ORF">P4S50_11255</name>
</gene>
<name>A0ABY8EAM1_9FIRM</name>
<evidence type="ECO:0000313" key="3">
    <source>
        <dbReference type="Proteomes" id="UP001222800"/>
    </source>
</evidence>
<dbReference type="Proteomes" id="UP001222800">
    <property type="component" value="Chromosome"/>
</dbReference>
<protein>
    <recommendedName>
        <fullName evidence="4">Flagellar hook-length control protein FliK</fullName>
    </recommendedName>
</protein>
<evidence type="ECO:0000256" key="1">
    <source>
        <dbReference type="SAM" id="Coils"/>
    </source>
</evidence>
<reference evidence="2 3" key="1">
    <citation type="submission" date="2023-03" db="EMBL/GenBank/DDBJ databases">
        <title>Complete genome sequence of Tepidibacter sp. SWIR-1, isolated from a deep-sea hydrothermal vent.</title>
        <authorList>
            <person name="Li X."/>
        </authorList>
    </citation>
    <scope>NUCLEOTIDE SEQUENCE [LARGE SCALE GENOMIC DNA]</scope>
    <source>
        <strain evidence="2 3">SWIR-1</strain>
    </source>
</reference>
<evidence type="ECO:0000313" key="2">
    <source>
        <dbReference type="EMBL" id="WFD08965.1"/>
    </source>
</evidence>
<organism evidence="2 3">
    <name type="scientific">Tepidibacter hydrothermalis</name>
    <dbReference type="NCBI Taxonomy" id="3036126"/>
    <lineage>
        <taxon>Bacteria</taxon>
        <taxon>Bacillati</taxon>
        <taxon>Bacillota</taxon>
        <taxon>Clostridia</taxon>
        <taxon>Peptostreptococcales</taxon>
        <taxon>Peptostreptococcaceae</taxon>
        <taxon>Tepidibacter</taxon>
    </lineage>
</organism>
<keyword evidence="1" id="KW-0175">Coiled coil</keyword>
<feature type="coiled-coil region" evidence="1">
    <location>
        <begin position="253"/>
        <end position="290"/>
    </location>
</feature>